<dbReference type="AlphaFoldDB" id="A0A3N4P9A0"/>
<evidence type="ECO:0000256" key="3">
    <source>
        <dbReference type="ARBA" id="ARBA00022448"/>
    </source>
</evidence>
<name>A0A3N4P9A0_9GAMM</name>
<dbReference type="FunFam" id="1.10.287.470:FF:000005">
    <property type="entry name" value="Multidrug resistance protein MdtA"/>
    <property type="match status" value="1"/>
</dbReference>
<feature type="domain" description="Multidrug resistance protein MdtA-like alpha-helical hairpin" evidence="12">
    <location>
        <begin position="123"/>
        <end position="192"/>
    </location>
</feature>
<keyword evidence="7 9" id="KW-0472">Membrane</keyword>
<comment type="subcellular location">
    <subcellularLocation>
        <location evidence="1 9">Cell inner membrane</location>
        <topology evidence="1 9">Peripheral membrane protein</topology>
    </subcellularLocation>
</comment>
<dbReference type="Pfam" id="PF25944">
    <property type="entry name" value="Beta-barrel_RND"/>
    <property type="match status" value="1"/>
</dbReference>
<evidence type="ECO:0000256" key="8">
    <source>
        <dbReference type="ARBA" id="ARBA00063762"/>
    </source>
</evidence>
<evidence type="ECO:0000256" key="11">
    <source>
        <dbReference type="SAM" id="MobiDB-lite"/>
    </source>
</evidence>
<evidence type="ECO:0000259" key="12">
    <source>
        <dbReference type="Pfam" id="PF25876"/>
    </source>
</evidence>
<dbReference type="InterPro" id="IPR058627">
    <property type="entry name" value="MdtA-like_C"/>
</dbReference>
<dbReference type="Gene3D" id="2.40.30.170">
    <property type="match status" value="1"/>
</dbReference>
<evidence type="ECO:0000256" key="6">
    <source>
        <dbReference type="ARBA" id="ARBA00022729"/>
    </source>
</evidence>
<sequence>MNRSSLLKKSLIALVVIAAAAGGYYGWRHSTQSETSHQADARPHRGKGGESGRTLAPVQAATAVSQSVPHFLSGLGTVTAASTVTIRSRVDGELMAIHFQEGQQVKAGQLLAEIDPRPYQVALTQAQGQLAKDQATLANARRDLARYEKLAKTSLVSQQELDTQRSLVSETQGTIKADEGSVASAQLNLTYSRITSPVDGRAGLKQVDVGNYITSGDTSGLVVITQTHPIDVVFSLAENTLPEIMQAQKSGQPLLVEAWDRSNQTLLTQGELLSLDNQIDATTGTIKMKARFTNQDDKLFPNQFVNARLKVNTLQDAIVIPAAALQMGNEGHFVWVVNSDNKVSKKSVTAGLQDSQQVVITAGLSAGERVVTDGLDRLTEGAQVEVVAPQSTELKSSRAAQPAKGARE</sequence>
<dbReference type="NCBIfam" id="NF008589">
    <property type="entry name" value="PRK11556.1"/>
    <property type="match status" value="1"/>
</dbReference>
<dbReference type="PANTHER" id="PTHR30469:SF12">
    <property type="entry name" value="MULTIDRUG RESISTANCE PROTEIN MDTA"/>
    <property type="match status" value="1"/>
</dbReference>
<accession>A0A3N4P9A0</accession>
<dbReference type="InterPro" id="IPR058625">
    <property type="entry name" value="MdtA-like_BSH"/>
</dbReference>
<dbReference type="FunFam" id="2.40.420.20:FF:000001">
    <property type="entry name" value="Efflux RND transporter periplasmic adaptor subunit"/>
    <property type="match status" value="1"/>
</dbReference>
<dbReference type="SUPFAM" id="SSF111369">
    <property type="entry name" value="HlyD-like secretion proteins"/>
    <property type="match status" value="1"/>
</dbReference>
<dbReference type="NCBIfam" id="TIGR01730">
    <property type="entry name" value="RND_mfp"/>
    <property type="match status" value="1"/>
</dbReference>
<dbReference type="RefSeq" id="WP_123801178.1">
    <property type="nucleotide sequence ID" value="NZ_RMVG01000008.1"/>
</dbReference>
<dbReference type="InterPro" id="IPR006143">
    <property type="entry name" value="RND_pump_MFP"/>
</dbReference>
<dbReference type="InterPro" id="IPR058626">
    <property type="entry name" value="MdtA-like_b-barrel"/>
</dbReference>
<dbReference type="InterPro" id="IPR058624">
    <property type="entry name" value="MdtA-like_HH"/>
</dbReference>
<evidence type="ECO:0000259" key="15">
    <source>
        <dbReference type="Pfam" id="PF25967"/>
    </source>
</evidence>
<organism evidence="16 17">
    <name type="scientific">Candidatus Pantoea deserta</name>
    <dbReference type="NCBI Taxonomy" id="1869313"/>
    <lineage>
        <taxon>Bacteria</taxon>
        <taxon>Pseudomonadati</taxon>
        <taxon>Pseudomonadota</taxon>
        <taxon>Gammaproteobacteria</taxon>
        <taxon>Enterobacterales</taxon>
        <taxon>Erwiniaceae</taxon>
        <taxon>Pantoea</taxon>
    </lineage>
</organism>
<dbReference type="OrthoDB" id="9783047at2"/>
<dbReference type="Proteomes" id="UP000281332">
    <property type="component" value="Unassembled WGS sequence"/>
</dbReference>
<evidence type="ECO:0000313" key="17">
    <source>
        <dbReference type="Proteomes" id="UP000281332"/>
    </source>
</evidence>
<feature type="domain" description="Multidrug resistance protein MdtA-like C-terminal permuted SH3" evidence="15">
    <location>
        <begin position="316"/>
        <end position="377"/>
    </location>
</feature>
<evidence type="ECO:0000256" key="10">
    <source>
        <dbReference type="SAM" id="Coils"/>
    </source>
</evidence>
<keyword evidence="5 9" id="KW-0997">Cell inner membrane</keyword>
<reference evidence="16 17" key="1">
    <citation type="submission" date="2018-11" db="EMBL/GenBank/DDBJ databases">
        <title>Whole genome sequencing of Pantoea sp. RIT388.</title>
        <authorList>
            <person name="Gan H.M."/>
            <person name="Hudson A.O."/>
        </authorList>
    </citation>
    <scope>NUCLEOTIDE SEQUENCE [LARGE SCALE GENOMIC DNA]</scope>
    <source>
        <strain evidence="16 17">RIT388</strain>
    </source>
</reference>
<evidence type="ECO:0000256" key="7">
    <source>
        <dbReference type="ARBA" id="ARBA00023136"/>
    </source>
</evidence>
<comment type="subunit">
    <text evidence="8 9">Part of a tripartite efflux system composed of MdtA, MdtB and MdtC.</text>
</comment>
<dbReference type="PANTHER" id="PTHR30469">
    <property type="entry name" value="MULTIDRUG RESISTANCE PROTEIN MDTA"/>
    <property type="match status" value="1"/>
</dbReference>
<keyword evidence="6" id="KW-0732">Signal</keyword>
<feature type="coiled-coil region" evidence="10">
    <location>
        <begin position="123"/>
        <end position="150"/>
    </location>
</feature>
<dbReference type="HAMAP" id="MF_01422">
    <property type="entry name" value="MdtA"/>
    <property type="match status" value="1"/>
</dbReference>
<protein>
    <recommendedName>
        <fullName evidence="9">Multidrug resistance protein MdtA</fullName>
    </recommendedName>
    <alternativeName>
        <fullName evidence="9">Multidrug transporter MdtA</fullName>
    </alternativeName>
</protein>
<dbReference type="Pfam" id="PF25876">
    <property type="entry name" value="HH_MFP_RND"/>
    <property type="match status" value="1"/>
</dbReference>
<feature type="domain" description="Multidrug resistance protein MdtA-like beta-barrel" evidence="14">
    <location>
        <begin position="229"/>
        <end position="312"/>
    </location>
</feature>
<dbReference type="InterPro" id="IPR022824">
    <property type="entry name" value="Multidrug-R_MdtA"/>
</dbReference>
<evidence type="ECO:0000259" key="13">
    <source>
        <dbReference type="Pfam" id="PF25917"/>
    </source>
</evidence>
<evidence type="ECO:0000256" key="4">
    <source>
        <dbReference type="ARBA" id="ARBA00022475"/>
    </source>
</evidence>
<dbReference type="Pfam" id="PF25917">
    <property type="entry name" value="BSH_RND"/>
    <property type="match status" value="1"/>
</dbReference>
<dbReference type="Pfam" id="PF25967">
    <property type="entry name" value="RND-MFP_C"/>
    <property type="match status" value="1"/>
</dbReference>
<dbReference type="EMBL" id="RMVG01000008">
    <property type="protein sequence ID" value="RPE00300.1"/>
    <property type="molecule type" value="Genomic_DNA"/>
</dbReference>
<proteinExistence type="inferred from homology"/>
<keyword evidence="3 9" id="KW-0813">Transport</keyword>
<gene>
    <name evidence="9 16" type="primary">mdtA</name>
    <name evidence="16" type="ORF">BBB56_12000</name>
</gene>
<evidence type="ECO:0000256" key="1">
    <source>
        <dbReference type="ARBA" id="ARBA00004417"/>
    </source>
</evidence>
<feature type="region of interest" description="Disordered" evidence="11">
    <location>
        <begin position="387"/>
        <end position="408"/>
    </location>
</feature>
<dbReference type="GO" id="GO:0005886">
    <property type="term" value="C:plasma membrane"/>
    <property type="evidence" value="ECO:0007669"/>
    <property type="project" value="UniProtKB-SubCell"/>
</dbReference>
<keyword evidence="10" id="KW-0175">Coiled coil</keyword>
<dbReference type="Gene3D" id="1.10.287.470">
    <property type="entry name" value="Helix hairpin bin"/>
    <property type="match status" value="1"/>
</dbReference>
<keyword evidence="17" id="KW-1185">Reference proteome</keyword>
<comment type="similarity">
    <text evidence="2 9">Belongs to the membrane fusion protein (MFP) (TC 8.A.1) family.</text>
</comment>
<comment type="caution">
    <text evidence="16">The sequence shown here is derived from an EMBL/GenBank/DDBJ whole genome shotgun (WGS) entry which is preliminary data.</text>
</comment>
<feature type="region of interest" description="Disordered" evidence="11">
    <location>
        <begin position="33"/>
        <end position="54"/>
    </location>
</feature>
<dbReference type="FunFam" id="2.40.30.170:FF:000006">
    <property type="entry name" value="Multidrug resistance protein MdtA"/>
    <property type="match status" value="1"/>
</dbReference>
<dbReference type="GO" id="GO:1990281">
    <property type="term" value="C:efflux pump complex"/>
    <property type="evidence" value="ECO:0007669"/>
    <property type="project" value="TreeGrafter"/>
</dbReference>
<evidence type="ECO:0000256" key="2">
    <source>
        <dbReference type="ARBA" id="ARBA00009477"/>
    </source>
</evidence>
<keyword evidence="4 9" id="KW-1003">Cell membrane</keyword>
<feature type="compositionally biased region" description="Basic and acidic residues" evidence="11">
    <location>
        <begin position="37"/>
        <end position="50"/>
    </location>
</feature>
<evidence type="ECO:0000259" key="14">
    <source>
        <dbReference type="Pfam" id="PF25944"/>
    </source>
</evidence>
<dbReference type="GO" id="GO:0015562">
    <property type="term" value="F:efflux transmembrane transporter activity"/>
    <property type="evidence" value="ECO:0007669"/>
    <property type="project" value="TreeGrafter"/>
</dbReference>
<evidence type="ECO:0000256" key="9">
    <source>
        <dbReference type="HAMAP-Rule" id="MF_01422"/>
    </source>
</evidence>
<evidence type="ECO:0000313" key="16">
    <source>
        <dbReference type="EMBL" id="RPE00300.1"/>
    </source>
</evidence>
<dbReference type="Gene3D" id="2.40.420.20">
    <property type="match status" value="1"/>
</dbReference>
<dbReference type="Gene3D" id="2.40.50.100">
    <property type="match status" value="1"/>
</dbReference>
<feature type="domain" description="Multidrug resistance protein MdtA-like barrel-sandwich hybrid" evidence="13">
    <location>
        <begin position="83"/>
        <end position="225"/>
    </location>
</feature>
<evidence type="ECO:0000256" key="5">
    <source>
        <dbReference type="ARBA" id="ARBA00022519"/>
    </source>
</evidence>